<evidence type="ECO:0000256" key="7">
    <source>
        <dbReference type="ARBA" id="ARBA00033210"/>
    </source>
</evidence>
<gene>
    <name evidence="10" type="ORF">L2740_09205</name>
</gene>
<accession>A0A9X1ZF14</accession>
<reference evidence="10" key="1">
    <citation type="submission" date="2022-01" db="EMBL/GenBank/DDBJ databases">
        <title>Whole genome-based taxonomy of the Shewanellaceae.</title>
        <authorList>
            <person name="Martin-Rodriguez A.J."/>
        </authorList>
    </citation>
    <scope>NUCLEOTIDE SEQUENCE</scope>
    <source>
        <strain evidence="10">KCTC 23973</strain>
    </source>
</reference>
<comment type="function">
    <text evidence="1">Hydrolyzes diadenosine 5',5'''-P1,P4-tetraphosphate to yield ADP.</text>
</comment>
<dbReference type="InterPro" id="IPR029052">
    <property type="entry name" value="Metallo-depent_PP-like"/>
</dbReference>
<dbReference type="NCBIfam" id="NF001204">
    <property type="entry name" value="PRK00166.1"/>
    <property type="match status" value="1"/>
</dbReference>
<dbReference type="AlphaFoldDB" id="A0A9X1ZF14"/>
<dbReference type="Gene3D" id="3.60.21.10">
    <property type="match status" value="1"/>
</dbReference>
<dbReference type="Proteomes" id="UP001139293">
    <property type="component" value="Unassembled WGS sequence"/>
</dbReference>
<dbReference type="EMBL" id="JAKILB010000005">
    <property type="protein sequence ID" value="MCL1138720.1"/>
    <property type="molecule type" value="Genomic_DNA"/>
</dbReference>
<evidence type="ECO:0000256" key="2">
    <source>
        <dbReference type="ARBA" id="ARBA00005419"/>
    </source>
</evidence>
<evidence type="ECO:0000313" key="10">
    <source>
        <dbReference type="EMBL" id="MCL1138720.1"/>
    </source>
</evidence>
<dbReference type="RefSeq" id="WP_248949799.1">
    <property type="nucleotide sequence ID" value="NZ_JAKILB010000005.1"/>
</dbReference>
<evidence type="ECO:0000256" key="8">
    <source>
        <dbReference type="ARBA" id="ARBA00049417"/>
    </source>
</evidence>
<evidence type="ECO:0000313" key="11">
    <source>
        <dbReference type="Proteomes" id="UP001139293"/>
    </source>
</evidence>
<evidence type="ECO:0000256" key="4">
    <source>
        <dbReference type="ARBA" id="ARBA00022801"/>
    </source>
</evidence>
<comment type="caution">
    <text evidence="10">The sequence shown here is derived from an EMBL/GenBank/DDBJ whole genome shotgun (WGS) entry which is preliminary data.</text>
</comment>
<keyword evidence="11" id="KW-1185">Reference proteome</keyword>
<evidence type="ECO:0000256" key="6">
    <source>
        <dbReference type="ARBA" id="ARBA00032248"/>
    </source>
</evidence>
<dbReference type="InterPro" id="IPR004843">
    <property type="entry name" value="Calcineurin-like_PHP"/>
</dbReference>
<evidence type="ECO:0000259" key="9">
    <source>
        <dbReference type="Pfam" id="PF00149"/>
    </source>
</evidence>
<sequence>MANYFVGDIQGCFNELTLLLEKVAFNPSRDTLWAVGDLVARGPGSLETLRFFKSLQGSAKVVLGNHDLHLLAIHGQLKRANPKDHLSELLAAEDIASIIDWLRLQPLYQELPEQQLIMTHAGIPPNWELATLRARADAVSNILQSTDYLTALIAHMYTNDIDQDLPQLSSLEQQIYCINALTRMRYITDSGALDFNCKAPIEHCNHSNLTPWFQLSHKLPKDYRIVFGHWAAIMGQTQHANRLALDTGCCWGEYMTLWHLESDQKITQNKLKDVKQS</sequence>
<dbReference type="GO" id="GO:0008803">
    <property type="term" value="F:bis(5'-nucleosyl)-tetraphosphatase (symmetrical) activity"/>
    <property type="evidence" value="ECO:0007669"/>
    <property type="project" value="UniProtKB-EC"/>
</dbReference>
<comment type="catalytic activity">
    <reaction evidence="8">
        <text>P(1),P(4)-bis(5'-adenosyl) tetraphosphate + H2O = 2 ADP + 2 H(+)</text>
        <dbReference type="Rhea" id="RHEA:24252"/>
        <dbReference type="ChEBI" id="CHEBI:15377"/>
        <dbReference type="ChEBI" id="CHEBI:15378"/>
        <dbReference type="ChEBI" id="CHEBI:58141"/>
        <dbReference type="ChEBI" id="CHEBI:456216"/>
        <dbReference type="EC" id="3.6.1.41"/>
    </reaction>
</comment>
<evidence type="ECO:0000256" key="5">
    <source>
        <dbReference type="ARBA" id="ARBA00031248"/>
    </source>
</evidence>
<dbReference type="NCBIfam" id="TIGR00668">
    <property type="entry name" value="apaH"/>
    <property type="match status" value="1"/>
</dbReference>
<evidence type="ECO:0000256" key="1">
    <source>
        <dbReference type="ARBA" id="ARBA00003413"/>
    </source>
</evidence>
<dbReference type="EC" id="3.6.1.41" evidence="3"/>
<proteinExistence type="inferred from homology"/>
<dbReference type="InterPro" id="IPR004617">
    <property type="entry name" value="ApaH"/>
</dbReference>
<keyword evidence="4 10" id="KW-0378">Hydrolase</keyword>
<evidence type="ECO:0000256" key="3">
    <source>
        <dbReference type="ARBA" id="ARBA00012506"/>
    </source>
</evidence>
<dbReference type="PANTHER" id="PTHR40942:SF4">
    <property type="entry name" value="CYTOCHROME C5"/>
    <property type="match status" value="1"/>
</dbReference>
<organism evidence="10 11">
    <name type="scientific">Shewanella pneumatophori</name>
    <dbReference type="NCBI Taxonomy" id="314092"/>
    <lineage>
        <taxon>Bacteria</taxon>
        <taxon>Pseudomonadati</taxon>
        <taxon>Pseudomonadota</taxon>
        <taxon>Gammaproteobacteria</taxon>
        <taxon>Alteromonadales</taxon>
        <taxon>Shewanellaceae</taxon>
        <taxon>Shewanella</taxon>
    </lineage>
</organism>
<feature type="domain" description="Calcineurin-like phosphoesterase" evidence="9">
    <location>
        <begin position="5"/>
        <end position="128"/>
    </location>
</feature>
<comment type="similarity">
    <text evidence="2">Belongs to the Ap4A hydrolase family.</text>
</comment>
<dbReference type="Pfam" id="PF00149">
    <property type="entry name" value="Metallophos"/>
    <property type="match status" value="1"/>
</dbReference>
<dbReference type="SUPFAM" id="SSF56300">
    <property type="entry name" value="Metallo-dependent phosphatases"/>
    <property type="match status" value="1"/>
</dbReference>
<dbReference type="PIRSF" id="PIRSF000903">
    <property type="entry name" value="B5n-ttraPtase_sm"/>
    <property type="match status" value="1"/>
</dbReference>
<protein>
    <recommendedName>
        <fullName evidence="3">bis(5'-nucleosyl)-tetraphosphatase (symmetrical)</fullName>
        <ecNumber evidence="3">3.6.1.41</ecNumber>
    </recommendedName>
    <alternativeName>
        <fullName evidence="6">Ap4A hydrolase</fullName>
    </alternativeName>
    <alternativeName>
        <fullName evidence="5">Diadenosine 5',5'''-P1,P4-tetraphosphate pyrophosphohydrolase</fullName>
    </alternativeName>
    <alternativeName>
        <fullName evidence="7">Diadenosine tetraphosphatase</fullName>
    </alternativeName>
</protein>
<dbReference type="CDD" id="cd07422">
    <property type="entry name" value="MPP_ApaH"/>
    <property type="match status" value="1"/>
</dbReference>
<name>A0A9X1ZF14_9GAMM</name>
<dbReference type="PANTHER" id="PTHR40942">
    <property type="match status" value="1"/>
</dbReference>